<sequence>MARKASAVDIYKSSIITKLTVSPTVGGLKLLSPAHSTPERRKYFNFSFLRDAGPSGPKIARAFVHCMETREEATANGFFWTFATFLRYVLKRTARERMLLDELFREDWQLHVDSYVFALKSNSSLADITKNMYVRNMKLLWEELRKRELLPRVKWPAMIPQATYVHRPPTSQAKVSEVSTVVAAWDEEDHELWNRLESLTNISRPSIEAQRISIINALIRKHAEKDVRTIWAKYQTAQDAISNNTSFDVSAYCAHFEQREDGYIRRRRGWREQLSKLENVLVYIHANYGGVLPGRVDDPHFRKFLYERYGSELTSCFHLDYSTLIPFLAIILQGRPKMNVSSPLSMTVDDLQSLNRNEISAKWVKKRANYRRIRDFIPKGRADSLQPESQLEIGPAEALMAVSELSQRLRPYAVTGLGNRLILVRHTYGGRAASHSPCLGAVSSAWTKWRTRAGPLALLNFTLSQLRPTAALQEFLTSGDISKVQEQLGQVSTRHTVKYITGLAAESVDAEPVREVQDALTLLLAKKSHRAVTTFGLDAARAQEIGRAADAAGFLGYHLTSDPNQSEPVPSCLERILSNSTYLIFDTPEVAAECIAFKEHLIANARSIRETERYNALWLPLMAILAEVVDNMSPSTVLAARSILAKQPLQYGPIT</sequence>
<comment type="caution">
    <text evidence="1">The sequence shown here is derived from an EMBL/GenBank/DDBJ whole genome shotgun (WGS) entry which is preliminary data.</text>
</comment>
<evidence type="ECO:0000313" key="2">
    <source>
        <dbReference type="Proteomes" id="UP000601041"/>
    </source>
</evidence>
<accession>A0ABN7JLZ2</accession>
<protein>
    <recommendedName>
        <fullName evidence="3">Core-binding (CB) domain-containing protein</fullName>
    </recommendedName>
</protein>
<organism evidence="1 2">
    <name type="scientific">Pseudorhizobium halotolerans</name>
    <dbReference type="NCBI Taxonomy" id="1233081"/>
    <lineage>
        <taxon>Bacteria</taxon>
        <taxon>Pseudomonadati</taxon>
        <taxon>Pseudomonadota</taxon>
        <taxon>Alphaproteobacteria</taxon>
        <taxon>Hyphomicrobiales</taxon>
        <taxon>Rhizobiaceae</taxon>
        <taxon>Rhizobium/Agrobacterium group</taxon>
        <taxon>Pseudorhizobium</taxon>
    </lineage>
</organism>
<evidence type="ECO:0008006" key="3">
    <source>
        <dbReference type="Google" id="ProtNLM"/>
    </source>
</evidence>
<dbReference type="EMBL" id="CABFWE030000005">
    <property type="protein sequence ID" value="CAD7029966.1"/>
    <property type="molecule type" value="Genomic_DNA"/>
</dbReference>
<name>A0ABN7JLZ2_9HYPH</name>
<evidence type="ECO:0000313" key="1">
    <source>
        <dbReference type="EMBL" id="CAD7029966.1"/>
    </source>
</evidence>
<reference evidence="1 2" key="1">
    <citation type="submission" date="2020-11" db="EMBL/GenBank/DDBJ databases">
        <authorList>
            <person name="Lassalle F."/>
        </authorList>
    </citation>
    <scope>NUCLEOTIDE SEQUENCE [LARGE SCALE GENOMIC DNA]</scope>
    <source>
        <strain evidence="1 2">AB21</strain>
    </source>
</reference>
<proteinExistence type="predicted"/>
<gene>
    <name evidence="1" type="ORF">RHAB21_01665</name>
</gene>
<dbReference type="RefSeq" id="WP_142587152.1">
    <property type="nucleotide sequence ID" value="NZ_CABFWE030000005.1"/>
</dbReference>
<dbReference type="SUPFAM" id="SSF56349">
    <property type="entry name" value="DNA breaking-rejoining enzymes"/>
    <property type="match status" value="1"/>
</dbReference>
<keyword evidence="2" id="KW-1185">Reference proteome</keyword>
<dbReference type="InterPro" id="IPR011010">
    <property type="entry name" value="DNA_brk_join_enz"/>
</dbReference>
<dbReference type="Proteomes" id="UP000601041">
    <property type="component" value="Unassembled WGS sequence"/>
</dbReference>